<feature type="region of interest" description="Disordered" evidence="1">
    <location>
        <begin position="1"/>
        <end position="51"/>
    </location>
</feature>
<gene>
    <name evidence="2" type="ORF">BDW42DRAFT_161682</name>
</gene>
<evidence type="ECO:0000313" key="2">
    <source>
        <dbReference type="EMBL" id="PLN84835.1"/>
    </source>
</evidence>
<proteinExistence type="predicted"/>
<sequence>MFNPNAPHRRPSHSLNTPVPILIDSDEEISDAEHESENESGSENDSMQVDEYPQREMGNYSILSSSFSILSISHSTILPNCQRTKLIDNQIKT</sequence>
<keyword evidence="3" id="KW-1185">Reference proteome</keyword>
<organism evidence="2 3">
    <name type="scientific">Aspergillus taichungensis</name>
    <dbReference type="NCBI Taxonomy" id="482145"/>
    <lineage>
        <taxon>Eukaryota</taxon>
        <taxon>Fungi</taxon>
        <taxon>Dikarya</taxon>
        <taxon>Ascomycota</taxon>
        <taxon>Pezizomycotina</taxon>
        <taxon>Eurotiomycetes</taxon>
        <taxon>Eurotiomycetidae</taxon>
        <taxon>Eurotiales</taxon>
        <taxon>Aspergillaceae</taxon>
        <taxon>Aspergillus</taxon>
        <taxon>Aspergillus subgen. Circumdati</taxon>
    </lineage>
</organism>
<name>A0A2J5I4H7_9EURO</name>
<reference evidence="3" key="1">
    <citation type="submission" date="2017-12" db="EMBL/GenBank/DDBJ databases">
        <authorList>
            <consortium name="DOE Joint Genome Institute"/>
            <person name="Mondo S.J."/>
            <person name="Kjaerbolling I."/>
            <person name="Vesth T.C."/>
            <person name="Frisvad J.C."/>
            <person name="Nybo J.L."/>
            <person name="Theobald S."/>
            <person name="Kuo A."/>
            <person name="Bowyer P."/>
            <person name="Matsuda Y."/>
            <person name="Lyhne E.K."/>
            <person name="Kogle M.E."/>
            <person name="Clum A."/>
            <person name="Lipzen A."/>
            <person name="Salamov A."/>
            <person name="Ngan C.Y."/>
            <person name="Daum C."/>
            <person name="Chiniquy J."/>
            <person name="Barry K."/>
            <person name="LaButti K."/>
            <person name="Haridas S."/>
            <person name="Simmons B.A."/>
            <person name="Magnuson J.K."/>
            <person name="Mortensen U.H."/>
            <person name="Larsen T.O."/>
            <person name="Grigoriev I.V."/>
            <person name="Baker S.E."/>
            <person name="Andersen M.R."/>
            <person name="Nordberg H.P."/>
            <person name="Cantor M.N."/>
            <person name="Hua S.X."/>
        </authorList>
    </citation>
    <scope>NUCLEOTIDE SEQUENCE [LARGE SCALE GENOMIC DNA]</scope>
    <source>
        <strain evidence="3">IBT 19404</strain>
    </source>
</reference>
<dbReference type="EMBL" id="KZ559508">
    <property type="protein sequence ID" value="PLN84835.1"/>
    <property type="molecule type" value="Genomic_DNA"/>
</dbReference>
<dbReference type="OrthoDB" id="4171340at2759"/>
<dbReference type="Proteomes" id="UP000235023">
    <property type="component" value="Unassembled WGS sequence"/>
</dbReference>
<protein>
    <submittedName>
        <fullName evidence="2">Uncharacterized protein</fullName>
    </submittedName>
</protein>
<evidence type="ECO:0000313" key="3">
    <source>
        <dbReference type="Proteomes" id="UP000235023"/>
    </source>
</evidence>
<accession>A0A2J5I4H7</accession>
<evidence type="ECO:0000256" key="1">
    <source>
        <dbReference type="SAM" id="MobiDB-lite"/>
    </source>
</evidence>
<dbReference type="AlphaFoldDB" id="A0A2J5I4H7"/>